<evidence type="ECO:0008006" key="4">
    <source>
        <dbReference type="Google" id="ProtNLM"/>
    </source>
</evidence>
<dbReference type="AlphaFoldDB" id="A0A1I4V8W0"/>
<name>A0A1I4V8W0_9NEIS</name>
<evidence type="ECO:0000313" key="3">
    <source>
        <dbReference type="Proteomes" id="UP000242869"/>
    </source>
</evidence>
<gene>
    <name evidence="2" type="ORF">SAMN05660284_00168</name>
</gene>
<evidence type="ECO:0000313" key="2">
    <source>
        <dbReference type="EMBL" id="SFM97440.1"/>
    </source>
</evidence>
<dbReference type="SUPFAM" id="SSF49464">
    <property type="entry name" value="Carboxypeptidase regulatory domain-like"/>
    <property type="match status" value="1"/>
</dbReference>
<sequence>MTKTAAILAWFILAIPSLAQADLMAMLRPLPFPGPYHGQVADAETGVPLANATIKIKWTRHDTPLPDGSGHRAITASARTDQQGAFNVPKLETRGGLFSTRVAISISAAGYITRVLVIDPNNAPLPQQTVDWPFRDTSVHISPPEPLDVKLKPALPVILKALQSKEPFVRKIAEEELLRLKKNIQPSL</sequence>
<feature type="chain" id="PRO_5017242556" description="Carboxypeptidase regulatory-like domain-containing protein" evidence="1">
    <location>
        <begin position="22"/>
        <end position="188"/>
    </location>
</feature>
<keyword evidence="1" id="KW-0732">Signal</keyword>
<dbReference type="STRING" id="83765.SAMN05660284_00168"/>
<protein>
    <recommendedName>
        <fullName evidence="4">Carboxypeptidase regulatory-like domain-containing protein</fullName>
    </recommendedName>
</protein>
<dbReference type="Proteomes" id="UP000242869">
    <property type="component" value="Unassembled WGS sequence"/>
</dbReference>
<keyword evidence="3" id="KW-1185">Reference proteome</keyword>
<feature type="signal peptide" evidence="1">
    <location>
        <begin position="1"/>
        <end position="21"/>
    </location>
</feature>
<accession>A0A1I4V8W0</accession>
<reference evidence="3" key="1">
    <citation type="submission" date="2016-10" db="EMBL/GenBank/DDBJ databases">
        <authorList>
            <person name="Varghese N."/>
            <person name="Submissions S."/>
        </authorList>
    </citation>
    <scope>NUCLEOTIDE SEQUENCE [LARGE SCALE GENOMIC DNA]</scope>
    <source>
        <strain evidence="3">DSM 6150</strain>
    </source>
</reference>
<dbReference type="RefSeq" id="WP_091189769.1">
    <property type="nucleotide sequence ID" value="NZ_FOVE01000001.1"/>
</dbReference>
<dbReference type="Gene3D" id="2.60.40.1120">
    <property type="entry name" value="Carboxypeptidase-like, regulatory domain"/>
    <property type="match status" value="1"/>
</dbReference>
<evidence type="ECO:0000256" key="1">
    <source>
        <dbReference type="SAM" id="SignalP"/>
    </source>
</evidence>
<dbReference type="InterPro" id="IPR008969">
    <property type="entry name" value="CarboxyPept-like_regulatory"/>
</dbReference>
<dbReference type="EMBL" id="FOVE01000001">
    <property type="protein sequence ID" value="SFM97440.1"/>
    <property type="molecule type" value="Genomic_DNA"/>
</dbReference>
<organism evidence="2 3">
    <name type="scientific">Formivibrio citricus</name>
    <dbReference type="NCBI Taxonomy" id="83765"/>
    <lineage>
        <taxon>Bacteria</taxon>
        <taxon>Pseudomonadati</taxon>
        <taxon>Pseudomonadota</taxon>
        <taxon>Betaproteobacteria</taxon>
        <taxon>Neisseriales</taxon>
        <taxon>Chitinibacteraceae</taxon>
        <taxon>Formivibrio</taxon>
    </lineage>
</organism>
<proteinExistence type="predicted"/>